<name>A0A8I3AL62_VERLO</name>
<sequence length="77" mass="8845">MSQLRHLRPSKVAASSNSALLAWSINRLVVHPELYVQAQRQTLQPDNRLRLLHLLRTASFPSPTWRRLSTKVNAHLP</sequence>
<organism evidence="1 2">
    <name type="scientific">Verticillium longisporum</name>
    <name type="common">Verticillium dahliae var. longisporum</name>
    <dbReference type="NCBI Taxonomy" id="100787"/>
    <lineage>
        <taxon>Eukaryota</taxon>
        <taxon>Fungi</taxon>
        <taxon>Dikarya</taxon>
        <taxon>Ascomycota</taxon>
        <taxon>Pezizomycotina</taxon>
        <taxon>Sordariomycetes</taxon>
        <taxon>Hypocreomycetidae</taxon>
        <taxon>Glomerellales</taxon>
        <taxon>Plectosphaerellaceae</taxon>
        <taxon>Verticillium</taxon>
    </lineage>
</organism>
<gene>
    <name evidence="1" type="ORF">HYQ45_013207</name>
</gene>
<dbReference type="EMBL" id="JAEMWZ010000316">
    <property type="protein sequence ID" value="KAG7125374.1"/>
    <property type="molecule type" value="Genomic_DNA"/>
</dbReference>
<evidence type="ECO:0000313" key="2">
    <source>
        <dbReference type="Proteomes" id="UP000689129"/>
    </source>
</evidence>
<proteinExistence type="predicted"/>
<accession>A0A8I3AL62</accession>
<comment type="caution">
    <text evidence="1">The sequence shown here is derived from an EMBL/GenBank/DDBJ whole genome shotgun (WGS) entry which is preliminary data.</text>
</comment>
<dbReference type="AlphaFoldDB" id="A0A8I3AL62"/>
<reference evidence="1" key="1">
    <citation type="journal article" date="2021" name="Mol. Plant Pathol.">
        <title>A 20-kb lineage-specific genomic region tames virulence in pathogenic amphidiploid Verticillium longisporum.</title>
        <authorList>
            <person name="Harting R."/>
            <person name="Starke J."/>
            <person name="Kusch H."/>
            <person name="Poggeler S."/>
            <person name="Maurus I."/>
            <person name="Schluter R."/>
            <person name="Landesfeind M."/>
            <person name="Bulla I."/>
            <person name="Nowrousian M."/>
            <person name="de Jonge R."/>
            <person name="Stahlhut G."/>
            <person name="Hoff K.J."/>
            <person name="Asshauer K.P."/>
            <person name="Thurmer A."/>
            <person name="Stanke M."/>
            <person name="Daniel R."/>
            <person name="Morgenstern B."/>
            <person name="Thomma B.P.H.J."/>
            <person name="Kronstad J.W."/>
            <person name="Braus-Stromeyer S.A."/>
            <person name="Braus G.H."/>
        </authorList>
    </citation>
    <scope>NUCLEOTIDE SEQUENCE</scope>
    <source>
        <strain evidence="1">Vl32</strain>
    </source>
</reference>
<evidence type="ECO:0000313" key="1">
    <source>
        <dbReference type="EMBL" id="KAG7125374.1"/>
    </source>
</evidence>
<protein>
    <submittedName>
        <fullName evidence="1">Uncharacterized protein</fullName>
    </submittedName>
</protein>
<dbReference type="Proteomes" id="UP000689129">
    <property type="component" value="Unassembled WGS sequence"/>
</dbReference>